<keyword evidence="1" id="KW-0472">Membrane</keyword>
<feature type="transmembrane region" description="Helical" evidence="1">
    <location>
        <begin position="81"/>
        <end position="100"/>
    </location>
</feature>
<organism evidence="2 3">
    <name type="scientific">Candidatus Roizmanbacteria bacterium CG_4_8_14_3_um_filter_36_10</name>
    <dbReference type="NCBI Taxonomy" id="1974834"/>
    <lineage>
        <taxon>Bacteria</taxon>
        <taxon>Candidatus Roizmaniibacteriota</taxon>
    </lineage>
</organism>
<dbReference type="EMBL" id="PFQK01000055">
    <property type="protein sequence ID" value="PJC81714.1"/>
    <property type="molecule type" value="Genomic_DNA"/>
</dbReference>
<sequence length="101" mass="11684">MKKLLISSDLLMLAVFLIRISSLPPQIPLFYSKSWGEDQLVDSWMIFILLIIMNGSIFVNKIVYQKYFGGNHFAKKIIDKLNLFLIISTTLIFLKIIFLVS</sequence>
<dbReference type="AlphaFoldDB" id="A0A2M8GMD1"/>
<comment type="caution">
    <text evidence="2">The sequence shown here is derived from an EMBL/GenBank/DDBJ whole genome shotgun (WGS) entry which is preliminary data.</text>
</comment>
<proteinExistence type="predicted"/>
<name>A0A2M8GMD1_9BACT</name>
<accession>A0A2M8GMD1</accession>
<evidence type="ECO:0008006" key="4">
    <source>
        <dbReference type="Google" id="ProtNLM"/>
    </source>
</evidence>
<evidence type="ECO:0000313" key="3">
    <source>
        <dbReference type="Proteomes" id="UP000229370"/>
    </source>
</evidence>
<dbReference type="Proteomes" id="UP000229370">
    <property type="component" value="Unassembled WGS sequence"/>
</dbReference>
<evidence type="ECO:0000313" key="2">
    <source>
        <dbReference type="EMBL" id="PJC81714.1"/>
    </source>
</evidence>
<evidence type="ECO:0000256" key="1">
    <source>
        <dbReference type="SAM" id="Phobius"/>
    </source>
</evidence>
<gene>
    <name evidence="2" type="ORF">CO007_03430</name>
</gene>
<keyword evidence="1" id="KW-0812">Transmembrane</keyword>
<feature type="transmembrane region" description="Helical" evidence="1">
    <location>
        <begin position="41"/>
        <end position="60"/>
    </location>
</feature>
<reference evidence="3" key="1">
    <citation type="submission" date="2017-09" db="EMBL/GenBank/DDBJ databases">
        <title>Depth-based differentiation of microbial function through sediment-hosted aquifers and enrichment of novel symbionts in the deep terrestrial subsurface.</title>
        <authorList>
            <person name="Probst A.J."/>
            <person name="Ladd B."/>
            <person name="Jarett J.K."/>
            <person name="Geller-Mcgrath D.E."/>
            <person name="Sieber C.M.K."/>
            <person name="Emerson J.B."/>
            <person name="Anantharaman K."/>
            <person name="Thomas B.C."/>
            <person name="Malmstrom R."/>
            <person name="Stieglmeier M."/>
            <person name="Klingl A."/>
            <person name="Woyke T."/>
            <person name="Ryan C.M."/>
            <person name="Banfield J.F."/>
        </authorList>
    </citation>
    <scope>NUCLEOTIDE SEQUENCE [LARGE SCALE GENOMIC DNA]</scope>
</reference>
<keyword evidence="1" id="KW-1133">Transmembrane helix</keyword>
<protein>
    <recommendedName>
        <fullName evidence="4">DUF1648 domain-containing protein</fullName>
    </recommendedName>
</protein>